<comment type="catalytic activity">
    <reaction evidence="18">
        <text>2-methylbutanoyl-CoA + oxidized [electron-transfer flavoprotein] + H(+) = (2E)-2-methylbut-2-enoyl-CoA + reduced [electron-transfer flavoprotein]</text>
        <dbReference type="Rhea" id="RHEA:43780"/>
        <dbReference type="Rhea" id="RHEA-COMP:10685"/>
        <dbReference type="Rhea" id="RHEA-COMP:10686"/>
        <dbReference type="ChEBI" id="CHEBI:15378"/>
        <dbReference type="ChEBI" id="CHEBI:57336"/>
        <dbReference type="ChEBI" id="CHEBI:57337"/>
        <dbReference type="ChEBI" id="CHEBI:57692"/>
        <dbReference type="ChEBI" id="CHEBI:58307"/>
        <dbReference type="EC" id="1.3.8.5"/>
    </reaction>
    <physiologicalReaction direction="left-to-right" evidence="18">
        <dbReference type="Rhea" id="RHEA:43781"/>
    </physiologicalReaction>
</comment>
<evidence type="ECO:0000256" key="8">
    <source>
        <dbReference type="ARBA" id="ARBA00022832"/>
    </source>
</evidence>
<dbReference type="InterPro" id="IPR037069">
    <property type="entry name" value="AcylCoA_DH/ox_N_sf"/>
</dbReference>
<comment type="catalytic activity">
    <reaction evidence="19">
        <text>valproyl-CoA + oxidized [electron-transfer flavoprotein] + H(+) = (2E)-2-propylpent-2-enoyl-CoA + reduced [electron-transfer flavoprotein]</text>
        <dbReference type="Rhea" id="RHEA:65344"/>
        <dbReference type="Rhea" id="RHEA-COMP:10685"/>
        <dbReference type="Rhea" id="RHEA-COMP:10686"/>
        <dbReference type="ChEBI" id="CHEBI:15378"/>
        <dbReference type="ChEBI" id="CHEBI:57692"/>
        <dbReference type="ChEBI" id="CHEBI:58307"/>
        <dbReference type="ChEBI" id="CHEBI:156457"/>
        <dbReference type="ChEBI" id="CHEBI:156458"/>
    </reaction>
    <physiologicalReaction direction="left-to-right" evidence="19">
        <dbReference type="Rhea" id="RHEA:65345"/>
    </physiologicalReaction>
</comment>
<dbReference type="GO" id="GO:0046395">
    <property type="term" value="P:carboxylic acid catabolic process"/>
    <property type="evidence" value="ECO:0007669"/>
    <property type="project" value="UniProtKB-ARBA"/>
</dbReference>
<name>A0A6M1TBS7_9BACT</name>
<reference evidence="29 30" key="1">
    <citation type="submission" date="2020-02" db="EMBL/GenBank/DDBJ databases">
        <title>Balneolaceae bacterium YR4-1, complete genome.</title>
        <authorList>
            <person name="Li Y."/>
            <person name="Wu S."/>
        </authorList>
    </citation>
    <scope>NUCLEOTIDE SEQUENCE [LARGE SCALE GENOMIC DNA]</scope>
    <source>
        <strain evidence="29 30">YR4-1</strain>
    </source>
</reference>
<keyword evidence="5" id="KW-0597">Phosphoprotein</keyword>
<accession>A0A6M1TBS7</accession>
<dbReference type="PANTHER" id="PTHR43884:SF1">
    <property type="entry name" value="SHORT_BRANCHED CHAIN SPECIFIC ACYL-COA DEHYDROGENASE, MITOCHONDRIAL"/>
    <property type="match status" value="1"/>
</dbReference>
<evidence type="ECO:0000256" key="11">
    <source>
        <dbReference type="ARBA" id="ARBA00023002"/>
    </source>
</evidence>
<evidence type="ECO:0000256" key="5">
    <source>
        <dbReference type="ARBA" id="ARBA00022553"/>
    </source>
</evidence>
<evidence type="ECO:0000256" key="22">
    <source>
        <dbReference type="ARBA" id="ARBA00049192"/>
    </source>
</evidence>
<keyword evidence="9" id="KW-0809">Transit peptide</keyword>
<evidence type="ECO:0000256" key="18">
    <source>
        <dbReference type="ARBA" id="ARBA00048235"/>
    </source>
</evidence>
<evidence type="ECO:0000256" key="14">
    <source>
        <dbReference type="ARBA" id="ARBA00039036"/>
    </source>
</evidence>
<evidence type="ECO:0000256" key="1">
    <source>
        <dbReference type="ARBA" id="ARBA00001974"/>
    </source>
</evidence>
<dbReference type="SUPFAM" id="SSF47203">
    <property type="entry name" value="Acyl-CoA dehydrogenase C-terminal domain-like"/>
    <property type="match status" value="1"/>
</dbReference>
<dbReference type="PROSITE" id="PS00072">
    <property type="entry name" value="ACYL_COA_DH_1"/>
    <property type="match status" value="1"/>
</dbReference>
<dbReference type="CDD" id="cd01158">
    <property type="entry name" value="SCAD_SBCAD"/>
    <property type="match status" value="1"/>
</dbReference>
<dbReference type="GO" id="GO:0050660">
    <property type="term" value="F:flavin adenine dinucleotide binding"/>
    <property type="evidence" value="ECO:0007669"/>
    <property type="project" value="InterPro"/>
</dbReference>
<protein>
    <recommendedName>
        <fullName evidence="15">Short/branched chain specific acyl-CoA dehydrogenase, mitochondrial</fullName>
        <ecNumber evidence="14">1.3.8.5</ecNumber>
    </recommendedName>
    <alternativeName>
        <fullName evidence="17">2-methyl branched chain acyl-CoA dehydrogenase</fullName>
    </alternativeName>
    <alternativeName>
        <fullName evidence="16">2-methylbutyryl-coenzyme A dehydrogenase</fullName>
    </alternativeName>
</protein>
<keyword evidence="12" id="KW-0443">Lipid metabolism</keyword>
<dbReference type="RefSeq" id="WP_165143080.1">
    <property type="nucleotide sequence ID" value="NZ_JAALLT010000004.1"/>
</dbReference>
<dbReference type="InterPro" id="IPR006091">
    <property type="entry name" value="Acyl-CoA_Oxase/DH_mid-dom"/>
</dbReference>
<dbReference type="Pfam" id="PF00441">
    <property type="entry name" value="Acyl-CoA_dh_1"/>
    <property type="match status" value="1"/>
</dbReference>
<evidence type="ECO:0000256" key="19">
    <source>
        <dbReference type="ARBA" id="ARBA00048307"/>
    </source>
</evidence>
<dbReference type="FunFam" id="1.20.140.10:FF:000002">
    <property type="entry name" value="Acyl-CoA dehydrogenase short/branched chain"/>
    <property type="match status" value="1"/>
</dbReference>
<dbReference type="PIRSF" id="PIRSF016578">
    <property type="entry name" value="HsaA"/>
    <property type="match status" value="1"/>
</dbReference>
<dbReference type="SUPFAM" id="SSF56645">
    <property type="entry name" value="Acyl-CoA dehydrogenase NM domain-like"/>
    <property type="match status" value="1"/>
</dbReference>
<dbReference type="PROSITE" id="PS00073">
    <property type="entry name" value="ACYL_COA_DH_2"/>
    <property type="match status" value="1"/>
</dbReference>
<gene>
    <name evidence="29" type="ORF">G3570_13020</name>
</gene>
<evidence type="ECO:0000256" key="9">
    <source>
        <dbReference type="ARBA" id="ARBA00022946"/>
    </source>
</evidence>
<evidence type="ECO:0000256" key="23">
    <source>
        <dbReference type="ARBA" id="ARBA00049552"/>
    </source>
</evidence>
<comment type="catalytic activity">
    <reaction evidence="21">
        <text>butanoyl-CoA + oxidized [electron-transfer flavoprotein] + H(+) = (2E)-butenoyl-CoA + reduced [electron-transfer flavoprotein]</text>
        <dbReference type="Rhea" id="RHEA:24004"/>
        <dbReference type="Rhea" id="RHEA-COMP:10685"/>
        <dbReference type="Rhea" id="RHEA-COMP:10686"/>
        <dbReference type="ChEBI" id="CHEBI:15378"/>
        <dbReference type="ChEBI" id="CHEBI:57332"/>
        <dbReference type="ChEBI" id="CHEBI:57371"/>
        <dbReference type="ChEBI" id="CHEBI:57692"/>
        <dbReference type="ChEBI" id="CHEBI:58307"/>
    </reaction>
    <physiologicalReaction direction="left-to-right" evidence="21">
        <dbReference type="Rhea" id="RHEA:24005"/>
    </physiologicalReaction>
</comment>
<dbReference type="FunFam" id="2.40.110.10:FF:000001">
    <property type="entry name" value="Acyl-CoA dehydrogenase, mitochondrial"/>
    <property type="match status" value="1"/>
</dbReference>
<dbReference type="PANTHER" id="PTHR43884">
    <property type="entry name" value="ACYL-COA DEHYDROGENASE"/>
    <property type="match status" value="1"/>
</dbReference>
<evidence type="ECO:0000256" key="2">
    <source>
        <dbReference type="ARBA" id="ARBA00005198"/>
    </source>
</evidence>
<comment type="similarity">
    <text evidence="3 25">Belongs to the acyl-CoA dehydrogenase family.</text>
</comment>
<comment type="subunit">
    <text evidence="4">Homotetramer.</text>
</comment>
<dbReference type="Gene3D" id="1.10.540.10">
    <property type="entry name" value="Acyl-CoA dehydrogenase/oxidase, N-terminal domain"/>
    <property type="match status" value="1"/>
</dbReference>
<dbReference type="EC" id="1.3.8.5" evidence="14"/>
<comment type="caution">
    <text evidence="29">The sequence shown here is derived from an EMBL/GenBank/DDBJ whole genome shotgun (WGS) entry which is preliminary data.</text>
</comment>
<proteinExistence type="inferred from homology"/>
<evidence type="ECO:0000256" key="6">
    <source>
        <dbReference type="ARBA" id="ARBA00022630"/>
    </source>
</evidence>
<comment type="catalytic activity">
    <reaction evidence="22">
        <text>hexanoyl-CoA + oxidized [electron-transfer flavoprotein] + H(+) = (2E)-hexenoyl-CoA + reduced [electron-transfer flavoprotein]</text>
        <dbReference type="Rhea" id="RHEA:43464"/>
        <dbReference type="Rhea" id="RHEA-COMP:10685"/>
        <dbReference type="Rhea" id="RHEA-COMP:10686"/>
        <dbReference type="ChEBI" id="CHEBI:15378"/>
        <dbReference type="ChEBI" id="CHEBI:57692"/>
        <dbReference type="ChEBI" id="CHEBI:58307"/>
        <dbReference type="ChEBI" id="CHEBI:62077"/>
        <dbReference type="ChEBI" id="CHEBI:62620"/>
    </reaction>
    <physiologicalReaction direction="left-to-right" evidence="22">
        <dbReference type="Rhea" id="RHEA:43465"/>
    </physiologicalReaction>
</comment>
<evidence type="ECO:0000256" key="21">
    <source>
        <dbReference type="ARBA" id="ARBA00049096"/>
    </source>
</evidence>
<evidence type="ECO:0000256" key="12">
    <source>
        <dbReference type="ARBA" id="ARBA00023098"/>
    </source>
</evidence>
<keyword evidence="30" id="KW-1185">Reference proteome</keyword>
<dbReference type="Gene3D" id="1.20.140.10">
    <property type="entry name" value="Butyryl-CoA Dehydrogenase, subunit A, domain 3"/>
    <property type="match status" value="1"/>
</dbReference>
<dbReference type="Proteomes" id="UP000473278">
    <property type="component" value="Unassembled WGS sequence"/>
</dbReference>
<evidence type="ECO:0000256" key="13">
    <source>
        <dbReference type="ARBA" id="ARBA00037895"/>
    </source>
</evidence>
<evidence type="ECO:0000259" key="27">
    <source>
        <dbReference type="Pfam" id="PF02770"/>
    </source>
</evidence>
<dbReference type="InterPro" id="IPR009075">
    <property type="entry name" value="AcylCo_DH/oxidase_C"/>
</dbReference>
<feature type="domain" description="Acyl-CoA oxidase/dehydrogenase middle" evidence="27">
    <location>
        <begin position="130"/>
        <end position="225"/>
    </location>
</feature>
<evidence type="ECO:0000256" key="3">
    <source>
        <dbReference type="ARBA" id="ARBA00009347"/>
    </source>
</evidence>
<dbReference type="Pfam" id="PF02770">
    <property type="entry name" value="Acyl-CoA_dh_M"/>
    <property type="match status" value="1"/>
</dbReference>
<evidence type="ECO:0000256" key="15">
    <source>
        <dbReference type="ARBA" id="ARBA00039850"/>
    </source>
</evidence>
<evidence type="ECO:0000259" key="28">
    <source>
        <dbReference type="Pfam" id="PF02771"/>
    </source>
</evidence>
<evidence type="ECO:0000256" key="25">
    <source>
        <dbReference type="RuleBase" id="RU362125"/>
    </source>
</evidence>
<comment type="catalytic activity">
    <reaction evidence="20">
        <text>(2R)-2-methylbutanoyl-CoA + oxidized [electron-transfer flavoprotein] + H(+) = ethylacryloyl-CoA + reduced [electron-transfer flavoprotein]</text>
        <dbReference type="Rhea" id="RHEA:65296"/>
        <dbReference type="Rhea" id="RHEA-COMP:10685"/>
        <dbReference type="Rhea" id="RHEA-COMP:10686"/>
        <dbReference type="ChEBI" id="CHEBI:15378"/>
        <dbReference type="ChEBI" id="CHEBI:57692"/>
        <dbReference type="ChEBI" id="CHEBI:58307"/>
        <dbReference type="ChEBI" id="CHEBI:156439"/>
        <dbReference type="ChEBI" id="CHEBI:156440"/>
    </reaction>
    <physiologicalReaction direction="left-to-right" evidence="20">
        <dbReference type="Rhea" id="RHEA:65297"/>
    </physiologicalReaction>
</comment>
<keyword evidence="10" id="KW-0007">Acetylation</keyword>
<feature type="domain" description="Acyl-CoA dehydrogenase/oxidase N-terminal" evidence="28">
    <location>
        <begin position="15"/>
        <end position="126"/>
    </location>
</feature>
<keyword evidence="8" id="KW-0276">Fatty acid metabolism</keyword>
<comment type="pathway">
    <text evidence="13">Amino-acid degradation; L-isoleucine degradation.</text>
</comment>
<keyword evidence="7 25" id="KW-0274">FAD</keyword>
<dbReference type="Pfam" id="PF02771">
    <property type="entry name" value="Acyl-CoA_dh_N"/>
    <property type="match status" value="1"/>
</dbReference>
<dbReference type="InterPro" id="IPR006089">
    <property type="entry name" value="Acyl-CoA_DH_CS"/>
</dbReference>
<sequence length="387" mass="42578">MEQVEQMMPPLTKLTEDEQMLKEAAADFANTVIKPKVQEMDEKAKLDPDLVQQFFDMGLMGIEVPEKYQGGGGTFFMSIVAIEEISKVDASAAVFMDVQNTLVNNAFLRWGSEETKQKYLPQLANKKVGAYCLSEAGSGSDAFALKATAEDKGDHYKLNGAKLWITNANEADIFLVFANLNPDAGYKGITAFIVERDFEGFSVSKKENKMGIRASSTCEILLEDCIVPKENVLGEVGKGYKVAIETLNEGRIGIGAQMIGIAQGAFDAALAYTQERKQFGQAVSDFQGVQFQLAKMATDIETARLLVYNSARLKENGESFLKEAAMAKYHSSEVAESVSSLAIDLFGGYGYVKEYPVEKFYRDSKIGKIYEGTSNMQLNTISKLLLK</sequence>
<dbReference type="InterPro" id="IPR046373">
    <property type="entry name" value="Acyl-CoA_Oxase/DH_mid-dom_sf"/>
</dbReference>
<dbReference type="InterPro" id="IPR036250">
    <property type="entry name" value="AcylCo_DH-like_C"/>
</dbReference>
<evidence type="ECO:0000259" key="26">
    <source>
        <dbReference type="Pfam" id="PF00441"/>
    </source>
</evidence>
<evidence type="ECO:0000256" key="20">
    <source>
        <dbReference type="ARBA" id="ARBA00048592"/>
    </source>
</evidence>
<evidence type="ECO:0000256" key="17">
    <source>
        <dbReference type="ARBA" id="ARBA00042821"/>
    </source>
</evidence>
<dbReference type="AlphaFoldDB" id="A0A6M1TBS7"/>
<dbReference type="FunFam" id="1.10.540.10:FF:000012">
    <property type="entry name" value="Acyl-CoA dehydrogenase short/branched chain"/>
    <property type="match status" value="1"/>
</dbReference>
<comment type="cofactor">
    <cofactor evidence="1 25">
        <name>FAD</name>
        <dbReference type="ChEBI" id="CHEBI:57692"/>
    </cofactor>
</comment>
<organism evidence="29 30">
    <name type="scientific">Halalkalibaculum roseum</name>
    <dbReference type="NCBI Taxonomy" id="2709311"/>
    <lineage>
        <taxon>Bacteria</taxon>
        <taxon>Pseudomonadati</taxon>
        <taxon>Balneolota</taxon>
        <taxon>Balneolia</taxon>
        <taxon>Balneolales</taxon>
        <taxon>Balneolaceae</taxon>
        <taxon>Halalkalibaculum</taxon>
    </lineage>
</organism>
<evidence type="ECO:0000313" key="30">
    <source>
        <dbReference type="Proteomes" id="UP000473278"/>
    </source>
</evidence>
<dbReference type="Gene3D" id="2.40.110.10">
    <property type="entry name" value="Butyryl-CoA Dehydrogenase, subunit A, domain 2"/>
    <property type="match status" value="1"/>
</dbReference>
<comment type="catalytic activity">
    <reaction evidence="24">
        <text>2-methylpropanoyl-CoA + oxidized [electron-transfer flavoprotein] + H(+) = 2-methylpropenoyl-CoA + reduced [electron-transfer flavoprotein]</text>
        <dbReference type="Rhea" id="RHEA:44180"/>
        <dbReference type="Rhea" id="RHEA-COMP:10685"/>
        <dbReference type="Rhea" id="RHEA-COMP:10686"/>
        <dbReference type="ChEBI" id="CHEBI:15378"/>
        <dbReference type="ChEBI" id="CHEBI:57338"/>
        <dbReference type="ChEBI" id="CHEBI:57692"/>
        <dbReference type="ChEBI" id="CHEBI:58307"/>
        <dbReference type="ChEBI" id="CHEBI:62500"/>
    </reaction>
    <physiologicalReaction direction="left-to-right" evidence="24">
        <dbReference type="Rhea" id="RHEA:44181"/>
    </physiologicalReaction>
</comment>
<evidence type="ECO:0000256" key="7">
    <source>
        <dbReference type="ARBA" id="ARBA00022827"/>
    </source>
</evidence>
<dbReference type="InterPro" id="IPR013786">
    <property type="entry name" value="AcylCoA_DH/ox_N"/>
</dbReference>
<dbReference type="GO" id="GO:0003853">
    <property type="term" value="F:short-chain 2-methyl fatty acyl-CoA dehydrogenase activity"/>
    <property type="evidence" value="ECO:0007669"/>
    <property type="project" value="UniProtKB-EC"/>
</dbReference>
<comment type="pathway">
    <text evidence="2">Lipid metabolism; mitochondrial fatty acid beta-oxidation.</text>
</comment>
<keyword evidence="11 25" id="KW-0560">Oxidoreductase</keyword>
<keyword evidence="6 25" id="KW-0285">Flavoprotein</keyword>
<evidence type="ECO:0000256" key="4">
    <source>
        <dbReference type="ARBA" id="ARBA00011881"/>
    </source>
</evidence>
<feature type="domain" description="Acyl-CoA dehydrogenase/oxidase C-terminal" evidence="26">
    <location>
        <begin position="237"/>
        <end position="384"/>
    </location>
</feature>
<evidence type="ECO:0000256" key="24">
    <source>
        <dbReference type="ARBA" id="ARBA00051903"/>
    </source>
</evidence>
<evidence type="ECO:0000256" key="10">
    <source>
        <dbReference type="ARBA" id="ARBA00022990"/>
    </source>
</evidence>
<comment type="catalytic activity">
    <reaction evidence="23">
        <text>(2S)-2-methylbutanoyl-CoA + oxidized [electron-transfer flavoprotein] + H(+) = (2E)-2-methylbut-2-enoyl-CoA + reduced [electron-transfer flavoprotein]</text>
        <dbReference type="Rhea" id="RHEA:48256"/>
        <dbReference type="Rhea" id="RHEA-COMP:10685"/>
        <dbReference type="Rhea" id="RHEA-COMP:10686"/>
        <dbReference type="ChEBI" id="CHEBI:15378"/>
        <dbReference type="ChEBI" id="CHEBI:57337"/>
        <dbReference type="ChEBI" id="CHEBI:57692"/>
        <dbReference type="ChEBI" id="CHEBI:58307"/>
        <dbReference type="ChEBI" id="CHEBI:88166"/>
    </reaction>
    <physiologicalReaction direction="left-to-right" evidence="23">
        <dbReference type="Rhea" id="RHEA:48257"/>
    </physiologicalReaction>
</comment>
<dbReference type="GO" id="GO:0006631">
    <property type="term" value="P:fatty acid metabolic process"/>
    <property type="evidence" value="ECO:0007669"/>
    <property type="project" value="UniProtKB-KW"/>
</dbReference>
<evidence type="ECO:0000313" key="29">
    <source>
        <dbReference type="EMBL" id="NGP77563.1"/>
    </source>
</evidence>
<evidence type="ECO:0000256" key="16">
    <source>
        <dbReference type="ARBA" id="ARBA00041537"/>
    </source>
</evidence>
<dbReference type="EMBL" id="JAALLT010000004">
    <property type="protein sequence ID" value="NGP77563.1"/>
    <property type="molecule type" value="Genomic_DNA"/>
</dbReference>
<dbReference type="InterPro" id="IPR009100">
    <property type="entry name" value="AcylCoA_DH/oxidase_NM_dom_sf"/>
</dbReference>